<comment type="subcellular location">
    <subcellularLocation>
        <location evidence="1">Secreted</location>
    </subcellularLocation>
</comment>
<feature type="domain" description="Peptidase S8/S53" evidence="9">
    <location>
        <begin position="151"/>
        <end position="425"/>
    </location>
</feature>
<dbReference type="AlphaFoldDB" id="A0A1G2LCH8"/>
<feature type="non-terminal residue" evidence="10">
    <location>
        <position position="513"/>
    </location>
</feature>
<evidence type="ECO:0000256" key="4">
    <source>
        <dbReference type="ARBA" id="ARBA00022670"/>
    </source>
</evidence>
<dbReference type="InterPro" id="IPR050131">
    <property type="entry name" value="Peptidase_S8_subtilisin-like"/>
</dbReference>
<keyword evidence="6 7" id="KW-0720">Serine protease</keyword>
<dbReference type="PROSITE" id="PS00136">
    <property type="entry name" value="SUBTILASE_ASP"/>
    <property type="match status" value="1"/>
</dbReference>
<evidence type="ECO:0000256" key="2">
    <source>
        <dbReference type="ARBA" id="ARBA00011073"/>
    </source>
</evidence>
<dbReference type="InterPro" id="IPR015500">
    <property type="entry name" value="Peptidase_S8_subtilisin-rel"/>
</dbReference>
<accession>A0A1G2LCH8</accession>
<dbReference type="Pfam" id="PF17957">
    <property type="entry name" value="Big_7"/>
    <property type="match status" value="1"/>
</dbReference>
<protein>
    <recommendedName>
        <fullName evidence="9">Peptidase S8/S53 domain-containing protein</fullName>
    </recommendedName>
</protein>
<dbReference type="Gene3D" id="2.60.40.10">
    <property type="entry name" value="Immunoglobulins"/>
    <property type="match status" value="1"/>
</dbReference>
<dbReference type="CDD" id="cd07484">
    <property type="entry name" value="Peptidases_S8_Thermitase_like"/>
    <property type="match status" value="1"/>
</dbReference>
<evidence type="ECO:0000256" key="3">
    <source>
        <dbReference type="ARBA" id="ARBA00022525"/>
    </source>
</evidence>
<dbReference type="EMBL" id="MHQS01000015">
    <property type="protein sequence ID" value="OHA08509.1"/>
    <property type="molecule type" value="Genomic_DNA"/>
</dbReference>
<proteinExistence type="inferred from homology"/>
<feature type="active site" description="Charge relay system" evidence="7">
    <location>
        <position position="201"/>
    </location>
</feature>
<dbReference type="PANTHER" id="PTHR43806:SF11">
    <property type="entry name" value="CEREVISIN-RELATED"/>
    <property type="match status" value="1"/>
</dbReference>
<evidence type="ECO:0000256" key="7">
    <source>
        <dbReference type="PROSITE-ProRule" id="PRU01240"/>
    </source>
</evidence>
<dbReference type="InterPro" id="IPR023827">
    <property type="entry name" value="Peptidase_S8_Asp-AS"/>
</dbReference>
<dbReference type="InterPro" id="IPR013783">
    <property type="entry name" value="Ig-like_fold"/>
</dbReference>
<dbReference type="PROSITE" id="PS00138">
    <property type="entry name" value="SUBTILASE_SER"/>
    <property type="match status" value="1"/>
</dbReference>
<gene>
    <name evidence="10" type="ORF">A3B37_00205</name>
</gene>
<evidence type="ECO:0000256" key="1">
    <source>
        <dbReference type="ARBA" id="ARBA00004613"/>
    </source>
</evidence>
<evidence type="ECO:0000313" key="10">
    <source>
        <dbReference type="EMBL" id="OHA08509.1"/>
    </source>
</evidence>
<keyword evidence="4 7" id="KW-0645">Protease</keyword>
<reference evidence="10 11" key="1">
    <citation type="journal article" date="2016" name="Nat. Commun.">
        <title>Thousands of microbial genomes shed light on interconnected biogeochemical processes in an aquifer system.</title>
        <authorList>
            <person name="Anantharaman K."/>
            <person name="Brown C.T."/>
            <person name="Hug L.A."/>
            <person name="Sharon I."/>
            <person name="Castelle C.J."/>
            <person name="Probst A.J."/>
            <person name="Thomas B.C."/>
            <person name="Singh A."/>
            <person name="Wilkins M.J."/>
            <person name="Karaoz U."/>
            <person name="Brodie E.L."/>
            <person name="Williams K.H."/>
            <person name="Hubbard S.S."/>
            <person name="Banfield J.F."/>
        </authorList>
    </citation>
    <scope>NUCLEOTIDE SEQUENCE [LARGE SCALE GENOMIC DNA]</scope>
</reference>
<dbReference type="PRINTS" id="PR00723">
    <property type="entry name" value="SUBTILISIN"/>
</dbReference>
<dbReference type="Pfam" id="PF00082">
    <property type="entry name" value="Peptidase_S8"/>
    <property type="match status" value="1"/>
</dbReference>
<evidence type="ECO:0000256" key="6">
    <source>
        <dbReference type="ARBA" id="ARBA00022825"/>
    </source>
</evidence>
<dbReference type="PROSITE" id="PS51892">
    <property type="entry name" value="SUBTILASE"/>
    <property type="match status" value="1"/>
</dbReference>
<dbReference type="InterPro" id="IPR034084">
    <property type="entry name" value="Thermitase-like_dom"/>
</dbReference>
<dbReference type="GO" id="GO:0006508">
    <property type="term" value="P:proteolysis"/>
    <property type="evidence" value="ECO:0007669"/>
    <property type="project" value="UniProtKB-KW"/>
</dbReference>
<evidence type="ECO:0000259" key="9">
    <source>
        <dbReference type="Pfam" id="PF00082"/>
    </source>
</evidence>
<keyword evidence="5 7" id="KW-0378">Hydrolase</keyword>
<dbReference type="InterPro" id="IPR023828">
    <property type="entry name" value="Peptidase_S8_Ser-AS"/>
</dbReference>
<dbReference type="Proteomes" id="UP000176705">
    <property type="component" value="Unassembled WGS sequence"/>
</dbReference>
<evidence type="ECO:0000256" key="5">
    <source>
        <dbReference type="ARBA" id="ARBA00022801"/>
    </source>
</evidence>
<comment type="caution">
    <text evidence="10">The sequence shown here is derived from an EMBL/GenBank/DDBJ whole genome shotgun (WGS) entry which is preliminary data.</text>
</comment>
<feature type="active site" description="Charge relay system" evidence="7">
    <location>
        <position position="160"/>
    </location>
</feature>
<feature type="active site" description="Charge relay system" evidence="7">
    <location>
        <position position="377"/>
    </location>
</feature>
<dbReference type="GO" id="GO:0004252">
    <property type="term" value="F:serine-type endopeptidase activity"/>
    <property type="evidence" value="ECO:0007669"/>
    <property type="project" value="UniProtKB-UniRule"/>
</dbReference>
<evidence type="ECO:0000256" key="8">
    <source>
        <dbReference type="RuleBase" id="RU003355"/>
    </source>
</evidence>
<evidence type="ECO:0000313" key="11">
    <source>
        <dbReference type="Proteomes" id="UP000176705"/>
    </source>
</evidence>
<dbReference type="PANTHER" id="PTHR43806">
    <property type="entry name" value="PEPTIDASE S8"/>
    <property type="match status" value="1"/>
</dbReference>
<dbReference type="GO" id="GO:0005576">
    <property type="term" value="C:extracellular region"/>
    <property type="evidence" value="ECO:0007669"/>
    <property type="project" value="UniProtKB-SubCell"/>
</dbReference>
<dbReference type="STRING" id="1802280.A3B37_00205"/>
<dbReference type="InterPro" id="IPR036852">
    <property type="entry name" value="Peptidase_S8/S53_dom_sf"/>
</dbReference>
<dbReference type="Gene3D" id="3.40.50.200">
    <property type="entry name" value="Peptidase S8/S53 domain"/>
    <property type="match status" value="1"/>
</dbReference>
<name>A0A1G2LCH8_9BACT</name>
<organism evidence="10 11">
    <name type="scientific">Candidatus Sungbacteria bacterium RIFCSPLOWO2_01_FULL_59_16</name>
    <dbReference type="NCBI Taxonomy" id="1802280"/>
    <lineage>
        <taxon>Bacteria</taxon>
        <taxon>Candidatus Sungiibacteriota</taxon>
    </lineage>
</organism>
<comment type="similarity">
    <text evidence="2 7 8">Belongs to the peptidase S8 family.</text>
</comment>
<keyword evidence="3" id="KW-0964">Secreted</keyword>
<dbReference type="SUPFAM" id="SSF52743">
    <property type="entry name" value="Subtilisin-like"/>
    <property type="match status" value="1"/>
</dbReference>
<dbReference type="InterPro" id="IPR000209">
    <property type="entry name" value="Peptidase_S8/S53_dom"/>
</dbReference>
<sequence length="513" mass="53577">MSAVKRTANILITSWFAVGMTIAPLGGFSFALGAEQLRENDNDRGSLGREIRAEIFDSLRERTAGFRSDAILVRVRGDVEPFREIRIPAGRSVEDFVREYRSRADIEYAEPDFIAHAMLTPNDPYFGLQWHLDSAAFGGIHAKAAWDVSQGAGVTVAVVDTGIAYENFSIYLRAPDLAGTCFKPGYDFINNDSHPNDDNSHGTHVAGTIAQTTNNGLGVAGVAFQSCLMPVKVLDRNGSGSYSAVANGIYFAADNGAKVINLSLGGSSPSLTLENAVKYAYEKGVTVVAAAGNSNSSAPNYPAAYDAYVVSVGATRFDETRAPYSNFGPSVDVVAPGGDTSVDQNGDGYGDGVLQNTFNPNTKNPTSFGYWFFQGTSMATPHVAGAAALVISNGNATTPDNVREALQSAADDLGAAGRDDTFGWGLVNAAAALGWSSGPVDNPPAVSITSPANGATVSGAVAIAANASDDNGVVRVDFYIDSSLIGSDNAAPYEQVWDSTSVGDGSHTVKATA</sequence>